<dbReference type="EMBL" id="JAUTBB010000001">
    <property type="protein sequence ID" value="MDQ1118147.1"/>
    <property type="molecule type" value="Genomic_DNA"/>
</dbReference>
<dbReference type="AlphaFoldDB" id="A0AAW8G8E5"/>
<sequence length="748" mass="80021">MALRSVSAVVLSMAATVCLLAEGSRAATQADAAAPRDDAGVPSWTVTAPVQERYLAAHGLRGFAGGYGSDGLEVWSFPVQIASGYRLEFLRGDGTRWEAADAPAAATVDPFGLTRVYAAPGLRVSERIEARDTLPGVRVRLRVEQAPTGLRIRVHLVPSLNLMWPAGIGGQEFGWDDAAKGLLLQEPSGAFRALVASPQAGAHSVPNNDRRGSAFGQPLFLDLLPSACGRARCATLAFAAQSERDEDVYATAAALLEAPEAPAAADAARYAQATRLRIATPDAQADRALRWAQVALEQAWSCNPRLGCGLVAGYGPSHGARRPQYAWYFGGDGLVTTRALIASGQFERAAAQLAFELRYQHPDNGMLWHELSQSAGFLQWVRDYPHMYAHVDIAFDFLSVTAEYARASGDDAFLRAHWPQLLAAWRYCRGLIDAGDGLPRVPAGKMSGNEQDALTDELTLSAAWVDAAQAMAVMADTQGEAALAAQARADAVRARAAIRARYRDPAGQWISGFHRDGRPGERFSGADLAAIGSGAATPQEAAAIFAQLASPDVLTDWGLRSKPASAPDYEPQAYSRGSVWGLGSAGAAEAMWRAGRGAQAADLWQRLVPWAAQDAPGHMHEVQSGAAFVPQRESVPEQTWSSASFLSAAIGGLLGLEVDGARRRLAFAPQPPAEWDWLRVQGVRVGADGGTVDLAWRREAHRAVLELDNHGQAFDLTWRQLGGDAAPPTLERRIGPGRTRLVLPWSEE</sequence>
<evidence type="ECO:0000313" key="3">
    <source>
        <dbReference type="EMBL" id="MDQ1118147.1"/>
    </source>
</evidence>
<proteinExistence type="predicted"/>
<dbReference type="GO" id="GO:0005975">
    <property type="term" value="P:carbohydrate metabolic process"/>
    <property type="evidence" value="ECO:0007669"/>
    <property type="project" value="InterPro"/>
</dbReference>
<dbReference type="InterPro" id="IPR012341">
    <property type="entry name" value="6hp_glycosidase-like_sf"/>
</dbReference>
<evidence type="ECO:0000256" key="1">
    <source>
        <dbReference type="SAM" id="SignalP"/>
    </source>
</evidence>
<keyword evidence="1" id="KW-0732">Signal</keyword>
<gene>
    <name evidence="3" type="ORF">QE383_000455</name>
</gene>
<protein>
    <submittedName>
        <fullName evidence="3">Glycogen debranching enzyme</fullName>
    </submittedName>
</protein>
<dbReference type="InterPro" id="IPR008928">
    <property type="entry name" value="6-hairpin_glycosidase_sf"/>
</dbReference>
<evidence type="ECO:0000259" key="2">
    <source>
        <dbReference type="Pfam" id="PF22422"/>
    </source>
</evidence>
<feature type="signal peptide" evidence="1">
    <location>
        <begin position="1"/>
        <end position="26"/>
    </location>
</feature>
<dbReference type="Proteomes" id="UP001234354">
    <property type="component" value="Unassembled WGS sequence"/>
</dbReference>
<dbReference type="SUPFAM" id="SSF48208">
    <property type="entry name" value="Six-hairpin glycosidases"/>
    <property type="match status" value="1"/>
</dbReference>
<evidence type="ECO:0000313" key="4">
    <source>
        <dbReference type="Proteomes" id="UP001234354"/>
    </source>
</evidence>
<name>A0AAW8G8E5_9GAMM</name>
<dbReference type="Pfam" id="PF22422">
    <property type="entry name" value="MGH1-like_GH"/>
    <property type="match status" value="1"/>
</dbReference>
<organism evidence="3 4">
    <name type="scientific">Pseudoxanthomonas winnipegensis</name>
    <dbReference type="NCBI Taxonomy" id="2480810"/>
    <lineage>
        <taxon>Bacteria</taxon>
        <taxon>Pseudomonadati</taxon>
        <taxon>Pseudomonadota</taxon>
        <taxon>Gammaproteobacteria</taxon>
        <taxon>Lysobacterales</taxon>
        <taxon>Lysobacteraceae</taxon>
        <taxon>Pseudoxanthomonas</taxon>
    </lineage>
</organism>
<comment type="caution">
    <text evidence="3">The sequence shown here is derived from an EMBL/GenBank/DDBJ whole genome shotgun (WGS) entry which is preliminary data.</text>
</comment>
<reference evidence="3" key="1">
    <citation type="submission" date="2023-07" db="EMBL/GenBank/DDBJ databases">
        <title>Functional and genomic diversity of the sorghum phyllosphere microbiome.</title>
        <authorList>
            <person name="Shade A."/>
        </authorList>
    </citation>
    <scope>NUCLEOTIDE SEQUENCE</scope>
    <source>
        <strain evidence="3">SORGH_AS_0908</strain>
    </source>
</reference>
<accession>A0AAW8G8E5</accession>
<dbReference type="InterPro" id="IPR054491">
    <property type="entry name" value="MGH1-like_GH"/>
</dbReference>
<feature type="chain" id="PRO_5043723448" evidence="1">
    <location>
        <begin position="27"/>
        <end position="748"/>
    </location>
</feature>
<feature type="domain" description="Mannosylglycerate hydrolase MGH1-like glycoside hydrolase" evidence="2">
    <location>
        <begin position="453"/>
        <end position="613"/>
    </location>
</feature>
<dbReference type="Gene3D" id="1.50.10.10">
    <property type="match status" value="1"/>
</dbReference>